<sequence length="119" mass="13470">MGRRGDCVYAIKRVKEVRAEPSDKTESFYEKEAQIGFRCHHPNLLKLLGFCTEDGHHHLIHRFMTGGSLDVVLQKVRIPKDKGNSPSSLWGDPSMVTNHTSYIHDTCAPPIPSPSPWIY</sequence>
<protein>
    <recommendedName>
        <fullName evidence="1">Protein kinase domain-containing protein</fullName>
    </recommendedName>
</protein>
<dbReference type="AlphaFoldDB" id="A0AAV6YAQ4"/>
<evidence type="ECO:0000313" key="2">
    <source>
        <dbReference type="EMBL" id="KAG8534654.1"/>
    </source>
</evidence>
<dbReference type="InterPro" id="IPR001245">
    <property type="entry name" value="Ser-Thr/Tyr_kinase_cat_dom"/>
</dbReference>
<dbReference type="InterPro" id="IPR011009">
    <property type="entry name" value="Kinase-like_dom_sf"/>
</dbReference>
<accession>A0AAV6YAQ4</accession>
<name>A0AAV6YAQ4_ENGPU</name>
<feature type="domain" description="Protein kinase" evidence="1">
    <location>
        <begin position="1"/>
        <end position="119"/>
    </location>
</feature>
<dbReference type="Pfam" id="PF07714">
    <property type="entry name" value="PK_Tyr_Ser-Thr"/>
    <property type="match status" value="1"/>
</dbReference>
<dbReference type="SUPFAM" id="SSF56112">
    <property type="entry name" value="Protein kinase-like (PK-like)"/>
    <property type="match status" value="1"/>
</dbReference>
<dbReference type="GO" id="GO:0005524">
    <property type="term" value="F:ATP binding"/>
    <property type="evidence" value="ECO:0007669"/>
    <property type="project" value="InterPro"/>
</dbReference>
<organism evidence="2 3">
    <name type="scientific">Engystomops pustulosus</name>
    <name type="common">Tungara frog</name>
    <name type="synonym">Physalaemus pustulosus</name>
    <dbReference type="NCBI Taxonomy" id="76066"/>
    <lineage>
        <taxon>Eukaryota</taxon>
        <taxon>Metazoa</taxon>
        <taxon>Chordata</taxon>
        <taxon>Craniata</taxon>
        <taxon>Vertebrata</taxon>
        <taxon>Euteleostomi</taxon>
        <taxon>Amphibia</taxon>
        <taxon>Batrachia</taxon>
        <taxon>Anura</taxon>
        <taxon>Neobatrachia</taxon>
        <taxon>Hyloidea</taxon>
        <taxon>Leptodactylidae</taxon>
        <taxon>Leiuperinae</taxon>
        <taxon>Engystomops</taxon>
    </lineage>
</organism>
<dbReference type="InterPro" id="IPR000719">
    <property type="entry name" value="Prot_kinase_dom"/>
</dbReference>
<keyword evidence="3" id="KW-1185">Reference proteome</keyword>
<evidence type="ECO:0000313" key="3">
    <source>
        <dbReference type="Proteomes" id="UP000824782"/>
    </source>
</evidence>
<proteinExistence type="predicted"/>
<dbReference type="GO" id="GO:0004672">
    <property type="term" value="F:protein kinase activity"/>
    <property type="evidence" value="ECO:0007669"/>
    <property type="project" value="InterPro"/>
</dbReference>
<reference evidence="2" key="1">
    <citation type="thesis" date="2020" institute="ProQuest LLC" country="789 East Eisenhower Parkway, Ann Arbor, MI, USA">
        <title>Comparative Genomics and Chromosome Evolution.</title>
        <authorList>
            <person name="Mudd A.B."/>
        </authorList>
    </citation>
    <scope>NUCLEOTIDE SEQUENCE</scope>
    <source>
        <strain evidence="2">237g6f4</strain>
        <tissue evidence="2">Blood</tissue>
    </source>
</reference>
<comment type="caution">
    <text evidence="2">The sequence shown here is derived from an EMBL/GenBank/DDBJ whole genome shotgun (WGS) entry which is preliminary data.</text>
</comment>
<dbReference type="EMBL" id="WNYA01096541">
    <property type="protein sequence ID" value="KAG8534654.1"/>
    <property type="molecule type" value="Genomic_DNA"/>
</dbReference>
<dbReference type="PROSITE" id="PS50011">
    <property type="entry name" value="PROTEIN_KINASE_DOM"/>
    <property type="match status" value="1"/>
</dbReference>
<dbReference type="Proteomes" id="UP000824782">
    <property type="component" value="Unassembled WGS sequence"/>
</dbReference>
<gene>
    <name evidence="2" type="ORF">GDO81_018924</name>
</gene>
<evidence type="ECO:0000259" key="1">
    <source>
        <dbReference type="PROSITE" id="PS50011"/>
    </source>
</evidence>
<dbReference type="Gene3D" id="1.10.510.10">
    <property type="entry name" value="Transferase(Phosphotransferase) domain 1"/>
    <property type="match status" value="1"/>
</dbReference>